<accession>A0A2H0N413</accession>
<dbReference type="GO" id="GO:0022857">
    <property type="term" value="F:transmembrane transporter activity"/>
    <property type="evidence" value="ECO:0007669"/>
    <property type="project" value="InterPro"/>
</dbReference>
<keyword evidence="4 5" id="KW-0472">Membrane</keyword>
<protein>
    <recommendedName>
        <fullName evidence="6">Major facilitator superfamily (MFS) profile domain-containing protein</fullName>
    </recommendedName>
</protein>
<evidence type="ECO:0000313" key="8">
    <source>
        <dbReference type="Proteomes" id="UP000229600"/>
    </source>
</evidence>
<comment type="caution">
    <text evidence="7">The sequence shown here is derived from an EMBL/GenBank/DDBJ whole genome shotgun (WGS) entry which is preliminary data.</text>
</comment>
<evidence type="ECO:0000256" key="1">
    <source>
        <dbReference type="ARBA" id="ARBA00004141"/>
    </source>
</evidence>
<evidence type="ECO:0000256" key="3">
    <source>
        <dbReference type="ARBA" id="ARBA00022989"/>
    </source>
</evidence>
<dbReference type="Gene3D" id="1.20.1250.20">
    <property type="entry name" value="MFS general substrate transporter like domains"/>
    <property type="match status" value="1"/>
</dbReference>
<evidence type="ECO:0000256" key="2">
    <source>
        <dbReference type="ARBA" id="ARBA00022692"/>
    </source>
</evidence>
<organism evidence="7 8">
    <name type="scientific">Candidatus Magasanikbacteria bacterium CG11_big_fil_rev_8_21_14_0_20_39_34</name>
    <dbReference type="NCBI Taxonomy" id="1974653"/>
    <lineage>
        <taxon>Bacteria</taxon>
        <taxon>Candidatus Magasanikiibacteriota</taxon>
    </lineage>
</organism>
<dbReference type="EMBL" id="PCWN01000011">
    <property type="protein sequence ID" value="PIR03621.1"/>
    <property type="molecule type" value="Genomic_DNA"/>
</dbReference>
<dbReference type="SUPFAM" id="SSF103473">
    <property type="entry name" value="MFS general substrate transporter"/>
    <property type="match status" value="1"/>
</dbReference>
<evidence type="ECO:0000256" key="4">
    <source>
        <dbReference type="ARBA" id="ARBA00023136"/>
    </source>
</evidence>
<name>A0A2H0N413_9BACT</name>
<gene>
    <name evidence="7" type="ORF">COV59_05535</name>
</gene>
<reference evidence="7 8" key="1">
    <citation type="submission" date="2017-09" db="EMBL/GenBank/DDBJ databases">
        <title>Depth-based differentiation of microbial function through sediment-hosted aquifers and enrichment of novel symbionts in the deep terrestrial subsurface.</title>
        <authorList>
            <person name="Probst A.J."/>
            <person name="Ladd B."/>
            <person name="Jarett J.K."/>
            <person name="Geller-Mcgrath D.E."/>
            <person name="Sieber C.M."/>
            <person name="Emerson J.B."/>
            <person name="Anantharaman K."/>
            <person name="Thomas B.C."/>
            <person name="Malmstrom R."/>
            <person name="Stieglmeier M."/>
            <person name="Klingl A."/>
            <person name="Woyke T."/>
            <person name="Ryan C.M."/>
            <person name="Banfield J.F."/>
        </authorList>
    </citation>
    <scope>NUCLEOTIDE SEQUENCE [LARGE SCALE GENOMIC DNA]</scope>
    <source>
        <strain evidence="7">CG11_big_fil_rev_8_21_14_0_20_39_34</strain>
    </source>
</reference>
<dbReference type="Pfam" id="PF07690">
    <property type="entry name" value="MFS_1"/>
    <property type="match status" value="1"/>
</dbReference>
<feature type="transmembrane region" description="Helical" evidence="5">
    <location>
        <begin position="7"/>
        <end position="30"/>
    </location>
</feature>
<feature type="transmembrane region" description="Helical" evidence="5">
    <location>
        <begin position="69"/>
        <end position="86"/>
    </location>
</feature>
<dbReference type="InterPro" id="IPR005829">
    <property type="entry name" value="Sugar_transporter_CS"/>
</dbReference>
<dbReference type="PANTHER" id="PTHR23530">
    <property type="entry name" value="TRANSPORT PROTEIN-RELATED"/>
    <property type="match status" value="1"/>
</dbReference>
<feature type="transmembrane region" description="Helical" evidence="5">
    <location>
        <begin position="281"/>
        <end position="302"/>
    </location>
</feature>
<feature type="transmembrane region" description="Helical" evidence="5">
    <location>
        <begin position="92"/>
        <end position="117"/>
    </location>
</feature>
<keyword evidence="2 5" id="KW-0812">Transmembrane</keyword>
<dbReference type="AlphaFoldDB" id="A0A2H0N413"/>
<dbReference type="Proteomes" id="UP000229600">
    <property type="component" value="Unassembled WGS sequence"/>
</dbReference>
<feature type="transmembrane region" description="Helical" evidence="5">
    <location>
        <begin position="42"/>
        <end position="62"/>
    </location>
</feature>
<feature type="domain" description="Major facilitator superfamily (MFS) profile" evidence="6">
    <location>
        <begin position="4"/>
        <end position="391"/>
    </location>
</feature>
<proteinExistence type="predicted"/>
<dbReference type="PROSITE" id="PS50850">
    <property type="entry name" value="MFS"/>
    <property type="match status" value="1"/>
</dbReference>
<dbReference type="PROSITE" id="PS00216">
    <property type="entry name" value="SUGAR_TRANSPORT_1"/>
    <property type="match status" value="1"/>
</dbReference>
<feature type="transmembrane region" description="Helical" evidence="5">
    <location>
        <begin position="249"/>
        <end position="269"/>
    </location>
</feature>
<sequence>MHRTIRVFLGLSFLFYFGISLTTTTYSLFLLSNGLDMLEVNLVNTIFHLSFFFLEIPTGVVADIFGRKVSYLISIFLWGVTAFVYASSDTFWGFALAEFLAAIAGTCASGAFDAWAIDRLSNEGYKGSLSQLLGQKNKLKSLAMLLGGVLGGYLGSVNLALPWMVLGAFMFFKVLLTFFFMQEEWEKKDKEFHLWRSLKETLRASAVYIRKSQSFRQVILWDAAFVFALQAANMQWQPFFLHMLSSLELLSFVKAGIAISLFLGAELLVRLKGRIPARRLIPALLFGIGSLVALCTLSLGWVFSLSTFMVHELLRGMYYPALMAYLNEDMPAKQRATINSVASMIRGLFGALGLVFSGVCAKHLGISSTWMISGGILALLGLFFLKRKPTI</sequence>
<evidence type="ECO:0000256" key="5">
    <source>
        <dbReference type="SAM" id="Phobius"/>
    </source>
</evidence>
<evidence type="ECO:0000259" key="6">
    <source>
        <dbReference type="PROSITE" id="PS50850"/>
    </source>
</evidence>
<dbReference type="InterPro" id="IPR036259">
    <property type="entry name" value="MFS_trans_sf"/>
</dbReference>
<dbReference type="InterPro" id="IPR053160">
    <property type="entry name" value="MFS_DHA3_Transporter"/>
</dbReference>
<dbReference type="PANTHER" id="PTHR23530:SF1">
    <property type="entry name" value="PERMEASE, MAJOR FACILITATOR SUPERFAMILY-RELATED"/>
    <property type="match status" value="1"/>
</dbReference>
<dbReference type="GO" id="GO:0016020">
    <property type="term" value="C:membrane"/>
    <property type="evidence" value="ECO:0007669"/>
    <property type="project" value="UniProtKB-SubCell"/>
</dbReference>
<feature type="transmembrane region" description="Helical" evidence="5">
    <location>
        <begin position="365"/>
        <end position="385"/>
    </location>
</feature>
<comment type="subcellular location">
    <subcellularLocation>
        <location evidence="1">Membrane</location>
        <topology evidence="1">Multi-pass membrane protein</topology>
    </subcellularLocation>
</comment>
<evidence type="ECO:0000313" key="7">
    <source>
        <dbReference type="EMBL" id="PIR03621.1"/>
    </source>
</evidence>
<dbReference type="InterPro" id="IPR011701">
    <property type="entry name" value="MFS"/>
</dbReference>
<dbReference type="InterPro" id="IPR020846">
    <property type="entry name" value="MFS_dom"/>
</dbReference>
<keyword evidence="3 5" id="KW-1133">Transmembrane helix</keyword>